<comment type="subcellular location">
    <subcellularLocation>
        <location evidence="1">Secreted</location>
    </subcellularLocation>
</comment>
<dbReference type="Gene3D" id="2.60.120.40">
    <property type="match status" value="1"/>
</dbReference>
<evidence type="ECO:0000256" key="4">
    <source>
        <dbReference type="SAM" id="Coils"/>
    </source>
</evidence>
<evidence type="ECO:0000256" key="1">
    <source>
        <dbReference type="ARBA" id="ARBA00004613"/>
    </source>
</evidence>
<feature type="chain" id="PRO_5044792025" description="C1q domain-containing protein" evidence="5">
    <location>
        <begin position="22"/>
        <end position="227"/>
    </location>
</feature>
<feature type="domain" description="C1q" evidence="6">
    <location>
        <begin position="90"/>
        <end position="227"/>
    </location>
</feature>
<proteinExistence type="predicted"/>
<dbReference type="PRINTS" id="PR00007">
    <property type="entry name" value="COMPLEMNTC1Q"/>
</dbReference>
<dbReference type="GO" id="GO:0005576">
    <property type="term" value="C:extracellular region"/>
    <property type="evidence" value="ECO:0007669"/>
    <property type="project" value="UniProtKB-SubCell"/>
</dbReference>
<evidence type="ECO:0000313" key="8">
    <source>
        <dbReference type="Proteomes" id="UP001619887"/>
    </source>
</evidence>
<evidence type="ECO:0000259" key="6">
    <source>
        <dbReference type="PROSITE" id="PS50871"/>
    </source>
</evidence>
<accession>A0ABD2FH38</accession>
<dbReference type="SUPFAM" id="SSF49842">
    <property type="entry name" value="TNF-like"/>
    <property type="match status" value="1"/>
</dbReference>
<comment type="caution">
    <text evidence="7">The sequence shown here is derived from an EMBL/GenBank/DDBJ whole genome shotgun (WGS) entry which is preliminary data.</text>
</comment>
<keyword evidence="8" id="KW-1185">Reference proteome</keyword>
<feature type="signal peptide" evidence="5">
    <location>
        <begin position="1"/>
        <end position="21"/>
    </location>
</feature>
<organism evidence="7 8">
    <name type="scientific">Pagothenia borchgrevinki</name>
    <name type="common">Bald rockcod</name>
    <name type="synonym">Trematomus borchgrevinki</name>
    <dbReference type="NCBI Taxonomy" id="8213"/>
    <lineage>
        <taxon>Eukaryota</taxon>
        <taxon>Metazoa</taxon>
        <taxon>Chordata</taxon>
        <taxon>Craniata</taxon>
        <taxon>Vertebrata</taxon>
        <taxon>Euteleostomi</taxon>
        <taxon>Actinopterygii</taxon>
        <taxon>Neopterygii</taxon>
        <taxon>Teleostei</taxon>
        <taxon>Neoteleostei</taxon>
        <taxon>Acanthomorphata</taxon>
        <taxon>Eupercaria</taxon>
        <taxon>Perciformes</taxon>
        <taxon>Notothenioidei</taxon>
        <taxon>Nototheniidae</taxon>
        <taxon>Pagothenia</taxon>
    </lineage>
</organism>
<keyword evidence="2" id="KW-0964">Secreted</keyword>
<dbReference type="Pfam" id="PF00386">
    <property type="entry name" value="C1q"/>
    <property type="match status" value="1"/>
</dbReference>
<feature type="coiled-coil region" evidence="4">
    <location>
        <begin position="43"/>
        <end position="77"/>
    </location>
</feature>
<dbReference type="InterPro" id="IPR050822">
    <property type="entry name" value="Cerebellin_Synaptic_Org"/>
</dbReference>
<protein>
    <recommendedName>
        <fullName evidence="6">C1q domain-containing protein</fullName>
    </recommendedName>
</protein>
<dbReference type="AlphaFoldDB" id="A0ABD2FH38"/>
<evidence type="ECO:0000256" key="2">
    <source>
        <dbReference type="ARBA" id="ARBA00022525"/>
    </source>
</evidence>
<evidence type="ECO:0000313" key="7">
    <source>
        <dbReference type="EMBL" id="KAL3040988.1"/>
    </source>
</evidence>
<dbReference type="InterPro" id="IPR001073">
    <property type="entry name" value="C1q_dom"/>
</dbReference>
<reference evidence="7 8" key="2">
    <citation type="journal article" date="2024" name="G3 (Bethesda)">
        <title>The genome of the cryopelagic Antarctic bald notothen, Trematomus borchgrevinki.</title>
        <authorList>
            <person name="Rayamajhi N."/>
            <person name="Rivera-Colon A.G."/>
            <person name="Minhas B.F."/>
            <person name="Cheng C.C."/>
            <person name="Catchen J.M."/>
        </authorList>
    </citation>
    <scope>NUCLEOTIDE SEQUENCE [LARGE SCALE GENOMIC DNA]</scope>
    <source>
        <strain evidence="7">AGRC-2024</strain>
    </source>
</reference>
<dbReference type="SMART" id="SM00110">
    <property type="entry name" value="C1Q"/>
    <property type="match status" value="1"/>
</dbReference>
<gene>
    <name evidence="7" type="ORF">OYC64_011879</name>
</gene>
<sequence length="227" mass="24747">MRRTAVCLALLLCLLWTGAQGEDGEDPAGTGKKEGDFDIQEVKAALEARMSSSEKEVVELKRANADLLDRVTASENKSTVLEAKMSFSERAGPQVAFSAGLSDAGVVGPFGTNSILKYSKVFTNIGQAYSPTTGIFTAPVKGVYYFSFNMWGSRFVSDTALEFALNNVMKMRLQDYNDAYGYVSAANSIVLQLEKGDVANIVLPSSYTVYDDLFNRMIFSGFLLFPV</sequence>
<keyword evidence="4" id="KW-0175">Coiled coil</keyword>
<dbReference type="PROSITE" id="PS50871">
    <property type="entry name" value="C1Q"/>
    <property type="match status" value="1"/>
</dbReference>
<keyword evidence="3 5" id="KW-0732">Signal</keyword>
<dbReference type="Proteomes" id="UP001619887">
    <property type="component" value="Unassembled WGS sequence"/>
</dbReference>
<dbReference type="InterPro" id="IPR008983">
    <property type="entry name" value="Tumour_necrosis_fac-like_dom"/>
</dbReference>
<dbReference type="PANTHER" id="PTHR22923:SF102">
    <property type="entry name" value="CEREBELLIN 13-RELATED"/>
    <property type="match status" value="1"/>
</dbReference>
<reference evidence="7 8" key="1">
    <citation type="journal article" date="2022" name="G3 (Bethesda)">
        <title>Evaluating Illumina-, Nanopore-, and PacBio-based genome assembly strategies with the bald notothen, Trematomus borchgrevinki.</title>
        <authorList>
            <person name="Rayamajhi N."/>
            <person name="Cheng C.C."/>
            <person name="Catchen J.M."/>
        </authorList>
    </citation>
    <scope>NUCLEOTIDE SEQUENCE [LARGE SCALE GENOMIC DNA]</scope>
    <source>
        <strain evidence="7">AGRC-2024</strain>
    </source>
</reference>
<name>A0ABD2FH38_PAGBO</name>
<dbReference type="PANTHER" id="PTHR22923">
    <property type="entry name" value="CEREBELLIN-RELATED"/>
    <property type="match status" value="1"/>
</dbReference>
<evidence type="ECO:0000256" key="5">
    <source>
        <dbReference type="SAM" id="SignalP"/>
    </source>
</evidence>
<evidence type="ECO:0000256" key="3">
    <source>
        <dbReference type="ARBA" id="ARBA00022729"/>
    </source>
</evidence>
<dbReference type="EMBL" id="JBIYXZ010002090">
    <property type="protein sequence ID" value="KAL3040988.1"/>
    <property type="molecule type" value="Genomic_DNA"/>
</dbReference>